<dbReference type="SMART" id="SM01022">
    <property type="entry name" value="ASCH"/>
    <property type="match status" value="1"/>
</dbReference>
<organism evidence="2 3">
    <name type="scientific">Luteimicrobium xylanilyticum</name>
    <dbReference type="NCBI Taxonomy" id="1133546"/>
    <lineage>
        <taxon>Bacteria</taxon>
        <taxon>Bacillati</taxon>
        <taxon>Actinomycetota</taxon>
        <taxon>Actinomycetes</taxon>
        <taxon>Micrococcales</taxon>
        <taxon>Luteimicrobium</taxon>
    </lineage>
</organism>
<dbReference type="PANTHER" id="PTHR39203:SF1">
    <property type="entry name" value="CYTOPLASMIC PROTEIN"/>
    <property type="match status" value="1"/>
</dbReference>
<dbReference type="Pfam" id="PF04266">
    <property type="entry name" value="ASCH"/>
    <property type="match status" value="1"/>
</dbReference>
<dbReference type="EC" id="3.5.1.-" evidence="2"/>
<reference evidence="2 3" key="1">
    <citation type="submission" date="2019-10" db="EMBL/GenBank/DDBJ databases">
        <title>Genome sequence of Luteimicrobium xylanilyticum HY-24.</title>
        <authorList>
            <person name="Kim D.Y."/>
            <person name="Park H.-Y."/>
        </authorList>
    </citation>
    <scope>NUCLEOTIDE SEQUENCE [LARGE SCALE GENOMIC DNA]</scope>
    <source>
        <strain evidence="2 3">HY-24</strain>
    </source>
</reference>
<sequence>MDSWTEPHWGSSALVVVDVQVDFVEGGAMPVGGTRAVVPALERLVEAYRRAGLPVVHVVRIYDGDDVDLVRREAIAGGAPVVRPGTPGSELLEELVPGGAGRLDAELLLSGEAQELGPREVALWKPRWSAFYRTPLEELLRGWDVDTVVVAGCNFPNCPRATIIDASQRDLRVVVVDDATSQVTDEGLRQVGALGVTVASVEEVVGAVEQVAPVACEHDRAQAEAVLAYWERARLRARVGQLDVVTGKTVASAVPPPAWSFGDSPRLADELLALVLAGRKTATSSSLPEYEAGGEPLPRVGELSILLDGTGRPRALIRTTHVETVPFGQVTAEFAAAEGEGDRSLESWRDEHRRYFRRVLGSEGFDDATPVVCERFELLDPTWSLERTLTTP</sequence>
<evidence type="ECO:0000313" key="2">
    <source>
        <dbReference type="EMBL" id="QFU98883.1"/>
    </source>
</evidence>
<dbReference type="EC" id="3.5.1.19" evidence="2"/>
<dbReference type="RefSeq" id="WP_153022355.1">
    <property type="nucleotide sequence ID" value="NZ_BAABIH010000020.1"/>
</dbReference>
<dbReference type="CDD" id="cd00431">
    <property type="entry name" value="cysteine_hydrolases"/>
    <property type="match status" value="1"/>
</dbReference>
<dbReference type="OrthoDB" id="9807542at2"/>
<protein>
    <submittedName>
        <fullName evidence="2">Peroxyureidoacrylate/ureidoacrylate amidohydrolase RutB</fullName>
        <ecNumber evidence="2">3.5.1.-</ecNumber>
        <ecNumber evidence="2">3.5.1.19</ecNumber>
    </submittedName>
</protein>
<keyword evidence="2" id="KW-0378">Hydrolase</keyword>
<dbReference type="Proteomes" id="UP000326702">
    <property type="component" value="Chromosome"/>
</dbReference>
<proteinExistence type="predicted"/>
<dbReference type="PANTHER" id="PTHR39203">
    <property type="entry name" value="CYTOPLASMIC PROTEIN-RELATED"/>
    <property type="match status" value="1"/>
</dbReference>
<dbReference type="InterPro" id="IPR000868">
    <property type="entry name" value="Isochorismatase-like_dom"/>
</dbReference>
<dbReference type="InterPro" id="IPR007374">
    <property type="entry name" value="ASCH_domain"/>
</dbReference>
<dbReference type="InterPro" id="IPR036380">
    <property type="entry name" value="Isochorismatase-like_sf"/>
</dbReference>
<dbReference type="KEGG" id="lxl:KDY119_02405"/>
<name>A0A5P9QBR8_9MICO</name>
<dbReference type="GO" id="GO:0008936">
    <property type="term" value="F:nicotinamidase activity"/>
    <property type="evidence" value="ECO:0007669"/>
    <property type="project" value="UniProtKB-EC"/>
</dbReference>
<dbReference type="Pfam" id="PF00857">
    <property type="entry name" value="Isochorismatase"/>
    <property type="match status" value="2"/>
</dbReference>
<dbReference type="Gene3D" id="3.10.400.10">
    <property type="entry name" value="Sulfate adenylyltransferase"/>
    <property type="match status" value="1"/>
</dbReference>
<feature type="domain" description="ASCH" evidence="1">
    <location>
        <begin position="259"/>
        <end position="380"/>
    </location>
</feature>
<dbReference type="SUPFAM" id="SSF88697">
    <property type="entry name" value="PUA domain-like"/>
    <property type="match status" value="1"/>
</dbReference>
<dbReference type="CDD" id="cd06553">
    <property type="entry name" value="ASCH_Ef3133_like"/>
    <property type="match status" value="1"/>
</dbReference>
<dbReference type="EMBL" id="CP045529">
    <property type="protein sequence ID" value="QFU98883.1"/>
    <property type="molecule type" value="Genomic_DNA"/>
</dbReference>
<accession>A0A5P9QBR8</accession>
<gene>
    <name evidence="2" type="primary">pncA</name>
    <name evidence="2" type="ORF">KDY119_02405</name>
</gene>
<dbReference type="SUPFAM" id="SSF52499">
    <property type="entry name" value="Isochorismatase-like hydrolases"/>
    <property type="match status" value="1"/>
</dbReference>
<evidence type="ECO:0000313" key="3">
    <source>
        <dbReference type="Proteomes" id="UP000326702"/>
    </source>
</evidence>
<dbReference type="InterPro" id="IPR015947">
    <property type="entry name" value="PUA-like_sf"/>
</dbReference>
<evidence type="ECO:0000259" key="1">
    <source>
        <dbReference type="SMART" id="SM01022"/>
    </source>
</evidence>
<dbReference type="InterPro" id="IPR009326">
    <property type="entry name" value="DUF984"/>
</dbReference>
<dbReference type="Gene3D" id="3.40.50.850">
    <property type="entry name" value="Isochorismatase-like"/>
    <property type="match status" value="1"/>
</dbReference>
<keyword evidence="3" id="KW-1185">Reference proteome</keyword>
<dbReference type="AlphaFoldDB" id="A0A5P9QBR8"/>